<reference evidence="1" key="1">
    <citation type="submission" date="2011-01" db="EMBL/GenBank/DDBJ databases">
        <title>The Genome Sequence of Nematocida parisii strain ERTm3.</title>
        <authorList>
            <consortium name="The Broad Institute Genome Sequencing Platform"/>
            <consortium name="The Broad Institute Genome Sequencing Center for Infectious Disease"/>
            <person name="Cuomo C."/>
            <person name="Troemel E."/>
            <person name="Young S.K."/>
            <person name="Zeng Q."/>
            <person name="Gargeya S."/>
            <person name="Fitzgerald M."/>
            <person name="Haas B."/>
            <person name="Abouelleil A."/>
            <person name="Alvarado L."/>
            <person name="Arachchi H.M."/>
            <person name="Berlin A."/>
            <person name="Chapman S.B."/>
            <person name="Gearin G."/>
            <person name="Goldberg J."/>
            <person name="Griggs A."/>
            <person name="Gujja S."/>
            <person name="Hansen M."/>
            <person name="Heiman D."/>
            <person name="Howarth C."/>
            <person name="Larimer J."/>
            <person name="Lui A."/>
            <person name="MacDonald P.J.P."/>
            <person name="McCowen C."/>
            <person name="Montmayeur A."/>
            <person name="Murphy C."/>
            <person name="Neiman D."/>
            <person name="Pearson M."/>
            <person name="Priest M."/>
            <person name="Roberts A."/>
            <person name="Saif S."/>
            <person name="Shea T."/>
            <person name="Sisk P."/>
            <person name="Stolte C."/>
            <person name="Sykes S."/>
            <person name="Wortman J."/>
            <person name="Nusbaum C."/>
            <person name="Birren B."/>
        </authorList>
    </citation>
    <scope>NUCLEOTIDE SEQUENCE</scope>
    <source>
        <strain evidence="1">ERTm3</strain>
    </source>
</reference>
<evidence type="ECO:0000313" key="1">
    <source>
        <dbReference type="EMBL" id="EIJ88102.1"/>
    </source>
</evidence>
<proteinExistence type="predicted"/>
<dbReference type="STRING" id="935791.I3EFV5"/>
<dbReference type="InParanoid" id="I3EFV5"/>
<dbReference type="EMBL" id="GL870879">
    <property type="protein sequence ID" value="EIJ88102.1"/>
    <property type="molecule type" value="Genomic_DNA"/>
</dbReference>
<name>I3EFV5_NEMP3</name>
<sequence>MSDTIYGDVLTLYIKKLENSKSKFDENKILKIMNTTDPIVRMYVIQLHLISDNIGHYLAKLIELQSEELISLPYIANIKSQYSLYEYKESISTLQKAVKIFPNDLNLLCAGVEILSQEFLKLKISEKITDIFIKKNQNLKSKYDLLKNILSKLSEFKNSPRAVFFMYIGYNSLNNTKYIDLLMKSVDLDKYNSTLLVQLGQYKISTGDLTGFNDLERACRISVDGSESIYKLLYTYRSIYSVQEYYPDISNIVIDNLST</sequence>
<accession>I3EFV5</accession>
<evidence type="ECO:0000313" key="2">
    <source>
        <dbReference type="Proteomes" id="UP000002872"/>
    </source>
</evidence>
<gene>
    <name evidence="1" type="ORF">NEQG_01546</name>
</gene>
<keyword evidence="2" id="KW-1185">Reference proteome</keyword>
<dbReference type="AlphaFoldDB" id="I3EFV5"/>
<dbReference type="VEuPathDB" id="MicrosporidiaDB:NEQG_01546"/>
<dbReference type="Proteomes" id="UP000002872">
    <property type="component" value="Unassembled WGS sequence"/>
</dbReference>
<protein>
    <submittedName>
        <fullName evidence="1">Uncharacterized protein</fullName>
    </submittedName>
</protein>
<organism evidence="1 2">
    <name type="scientific">Nematocida parisii (strain ERTm3)</name>
    <name type="common">Nematode killer fungus</name>
    <dbReference type="NCBI Taxonomy" id="935791"/>
    <lineage>
        <taxon>Eukaryota</taxon>
        <taxon>Fungi</taxon>
        <taxon>Fungi incertae sedis</taxon>
        <taxon>Microsporidia</taxon>
        <taxon>Nematocida</taxon>
    </lineage>
</organism>
<dbReference type="OrthoDB" id="2423701at2759"/>
<dbReference type="HOGENOM" id="CLU_1073976_0_0_1"/>